<dbReference type="InterPro" id="IPR036291">
    <property type="entry name" value="NAD(P)-bd_dom_sf"/>
</dbReference>
<protein>
    <submittedName>
        <fullName evidence="5">NAD(P)-dependent dehydrogenase, short-chain alcohol dehydrogenase family</fullName>
    </submittedName>
</protein>
<dbReference type="PROSITE" id="PS00061">
    <property type="entry name" value="ADH_SHORT"/>
    <property type="match status" value="1"/>
</dbReference>
<evidence type="ECO:0000256" key="2">
    <source>
        <dbReference type="ARBA" id="ARBA00023002"/>
    </source>
</evidence>
<dbReference type="Gene3D" id="3.40.50.720">
    <property type="entry name" value="NAD(P)-binding Rossmann-like Domain"/>
    <property type="match status" value="1"/>
</dbReference>
<reference evidence="5" key="1">
    <citation type="submission" date="2019-02" db="EMBL/GenBank/DDBJ databases">
        <authorList>
            <person name="Gruber-Vodicka R. H."/>
            <person name="Seah K. B. B."/>
        </authorList>
    </citation>
    <scope>NUCLEOTIDE SEQUENCE</scope>
    <source>
        <strain evidence="5">BECK_S127</strain>
    </source>
</reference>
<evidence type="ECO:0000256" key="1">
    <source>
        <dbReference type="ARBA" id="ARBA00006484"/>
    </source>
</evidence>
<dbReference type="InterPro" id="IPR020904">
    <property type="entry name" value="Sc_DH/Rdtase_CS"/>
</dbReference>
<dbReference type="PRINTS" id="PR00081">
    <property type="entry name" value="GDHRDH"/>
</dbReference>
<dbReference type="Pfam" id="PF00106">
    <property type="entry name" value="adh_short"/>
    <property type="match status" value="1"/>
</dbReference>
<gene>
    <name evidence="5" type="ORF">BECKSD772D_GA0070982_10277</name>
</gene>
<feature type="compositionally biased region" description="Basic and acidic residues" evidence="4">
    <location>
        <begin position="26"/>
        <end position="52"/>
    </location>
</feature>
<dbReference type="PRINTS" id="PR00080">
    <property type="entry name" value="SDRFAMILY"/>
</dbReference>
<dbReference type="FunFam" id="3.40.50.720:FF:000084">
    <property type="entry name" value="Short-chain dehydrogenase reductase"/>
    <property type="match status" value="1"/>
</dbReference>
<dbReference type="NCBIfam" id="NF009466">
    <property type="entry name" value="PRK12826.1-2"/>
    <property type="match status" value="1"/>
</dbReference>
<evidence type="ECO:0000256" key="4">
    <source>
        <dbReference type="SAM" id="MobiDB-lite"/>
    </source>
</evidence>
<dbReference type="EMBL" id="CAADHB010000027">
    <property type="protein sequence ID" value="VFK78838.1"/>
    <property type="molecule type" value="Genomic_DNA"/>
</dbReference>
<dbReference type="PANTHER" id="PTHR24321:SF8">
    <property type="entry name" value="ESTRADIOL 17-BETA-DEHYDROGENASE 8-RELATED"/>
    <property type="match status" value="1"/>
</dbReference>
<proteinExistence type="inferred from homology"/>
<name>A0A451BKT6_9GAMM</name>
<dbReference type="AlphaFoldDB" id="A0A451BKT6"/>
<dbReference type="GO" id="GO:0016491">
    <property type="term" value="F:oxidoreductase activity"/>
    <property type="evidence" value="ECO:0007669"/>
    <property type="project" value="UniProtKB-KW"/>
</dbReference>
<dbReference type="PANTHER" id="PTHR24321">
    <property type="entry name" value="DEHYDROGENASES, SHORT CHAIN"/>
    <property type="match status" value="1"/>
</dbReference>
<organism evidence="5">
    <name type="scientific">Candidatus Kentrum sp. SD</name>
    <dbReference type="NCBI Taxonomy" id="2126332"/>
    <lineage>
        <taxon>Bacteria</taxon>
        <taxon>Pseudomonadati</taxon>
        <taxon>Pseudomonadota</taxon>
        <taxon>Gammaproteobacteria</taxon>
        <taxon>Candidatus Kentrum</taxon>
    </lineage>
</organism>
<dbReference type="InterPro" id="IPR002347">
    <property type="entry name" value="SDR_fam"/>
</dbReference>
<dbReference type="SUPFAM" id="SSF51735">
    <property type="entry name" value="NAD(P)-binding Rossmann-fold domains"/>
    <property type="match status" value="1"/>
</dbReference>
<dbReference type="CDD" id="cd05233">
    <property type="entry name" value="SDR_c"/>
    <property type="match status" value="1"/>
</dbReference>
<keyword evidence="2" id="KW-0560">Oxidoreductase</keyword>
<accession>A0A451BKT6</accession>
<evidence type="ECO:0000256" key="3">
    <source>
        <dbReference type="RuleBase" id="RU000363"/>
    </source>
</evidence>
<evidence type="ECO:0000313" key="5">
    <source>
        <dbReference type="EMBL" id="VFK78838.1"/>
    </source>
</evidence>
<sequence length="326" mass="34951">MVVLFRWSREDYEAGEEGGDACLAATREREERQRRREYHLPEETREGEKDMTKSTQEIRTSAYDKIDHYRTLEGRRAIVTGAATGIGRTTVEHFLASGAKVYICDVDPLALEAAREALPELGASVCDVSDAGEVARFFDEATAWLGGVDILVNNAGIAGPTAPVEEIAIQEWSHTLAVNLTGQFLCAHYVAPLLKAAGGGSIVNVSSAGGVLGYPMRTPYSASKWGVIGLTKTLAMELGPFSINVNAICPGCVAGERLDRVIATKAEIQGIPVDTLRETYLGLNSTHEFIAPSHIAETILFLCSLAGTAISGQVIGVDGDLQTLRV</sequence>
<comment type="similarity">
    <text evidence="1 3">Belongs to the short-chain dehydrogenases/reductases (SDR) family.</text>
</comment>
<feature type="region of interest" description="Disordered" evidence="4">
    <location>
        <begin position="26"/>
        <end position="55"/>
    </location>
</feature>